<proteinExistence type="inferred from homology"/>
<dbReference type="CDD" id="cd11693">
    <property type="entry name" value="HRI1_C_like"/>
    <property type="match status" value="1"/>
</dbReference>
<dbReference type="InterPro" id="IPR043047">
    <property type="entry name" value="Hri1_N_sf"/>
</dbReference>
<name>A0A9P7ZS07_9HYPO</name>
<accession>A0A9P7ZS07</accession>
<comment type="subcellular location">
    <subcellularLocation>
        <location evidence="2">Cytoplasm</location>
    </subcellularLocation>
    <subcellularLocation>
        <location evidence="1">Nucleus</location>
    </subcellularLocation>
</comment>
<dbReference type="EMBL" id="MU251247">
    <property type="protein sequence ID" value="KAG9256578.1"/>
    <property type="molecule type" value="Genomic_DNA"/>
</dbReference>
<dbReference type="InterPro" id="IPR031818">
    <property type="entry name" value="Hri1"/>
</dbReference>
<dbReference type="Gene3D" id="2.40.128.320">
    <property type="entry name" value="Protein HRI1, N-terminal domain"/>
    <property type="match status" value="1"/>
</dbReference>
<dbReference type="CDD" id="cd11692">
    <property type="entry name" value="HRI1_N_like"/>
    <property type="match status" value="1"/>
</dbReference>
<dbReference type="GeneID" id="70293949"/>
<keyword evidence="6" id="KW-0539">Nucleus</keyword>
<dbReference type="GO" id="GO:0005634">
    <property type="term" value="C:nucleus"/>
    <property type="evidence" value="ECO:0007669"/>
    <property type="project" value="UniProtKB-SubCell"/>
</dbReference>
<dbReference type="OrthoDB" id="4045395at2759"/>
<keyword evidence="8" id="KW-1185">Reference proteome</keyword>
<protein>
    <recommendedName>
        <fullName evidence="4">Protein HRI1</fullName>
    </recommendedName>
</protein>
<evidence type="ECO:0000256" key="1">
    <source>
        <dbReference type="ARBA" id="ARBA00004123"/>
    </source>
</evidence>
<dbReference type="RefSeq" id="XP_046120502.1">
    <property type="nucleotide sequence ID" value="XM_046263046.1"/>
</dbReference>
<reference evidence="7" key="1">
    <citation type="journal article" date="2021" name="IMA Fungus">
        <title>Genomic characterization of three marine fungi, including Emericellopsis atlantica sp. nov. with signatures of a generalist lifestyle and marine biomass degradation.</title>
        <authorList>
            <person name="Hagestad O.C."/>
            <person name="Hou L."/>
            <person name="Andersen J.H."/>
            <person name="Hansen E.H."/>
            <person name="Altermark B."/>
            <person name="Li C."/>
            <person name="Kuhnert E."/>
            <person name="Cox R.J."/>
            <person name="Crous P.W."/>
            <person name="Spatafora J.W."/>
            <person name="Lail K."/>
            <person name="Amirebrahimi M."/>
            <person name="Lipzen A."/>
            <person name="Pangilinan J."/>
            <person name="Andreopoulos W."/>
            <person name="Hayes R.D."/>
            <person name="Ng V."/>
            <person name="Grigoriev I.V."/>
            <person name="Jackson S.A."/>
            <person name="Sutton T.D.S."/>
            <person name="Dobson A.D.W."/>
            <person name="Rama T."/>
        </authorList>
    </citation>
    <scope>NUCLEOTIDE SEQUENCE</scope>
    <source>
        <strain evidence="7">TS7</strain>
    </source>
</reference>
<comment type="caution">
    <text evidence="7">The sequence shown here is derived from an EMBL/GenBank/DDBJ whole genome shotgun (WGS) entry which is preliminary data.</text>
</comment>
<dbReference type="Proteomes" id="UP000887229">
    <property type="component" value="Unassembled WGS sequence"/>
</dbReference>
<evidence type="ECO:0000313" key="7">
    <source>
        <dbReference type="EMBL" id="KAG9256578.1"/>
    </source>
</evidence>
<dbReference type="Pfam" id="PF16815">
    <property type="entry name" value="HRI1"/>
    <property type="match status" value="1"/>
</dbReference>
<evidence type="ECO:0000256" key="6">
    <source>
        <dbReference type="ARBA" id="ARBA00023242"/>
    </source>
</evidence>
<sequence>MSVSLREYIRWLPDDASEPTSTIVVTSPGSHFVDIRALRPASAPADWPSPSAETVQLMPDQLDWAIAGTSTYEPAGDHTRGRWAHWIDSRTTDTDGVADEGDNYTQPDGTTLEKGVMLNPATGKETEYEELWRDVKVLPVSGDKIRSVVVQMDNGNDTRGSVVLAGQYCQGLLRKAGEISVERWQFGERGWEKVLDMGAGSLPCHHILSANDLSQGQTFAFGGDEWKVVEISFFSPSDL</sequence>
<organism evidence="7 8">
    <name type="scientific">Emericellopsis atlantica</name>
    <dbReference type="NCBI Taxonomy" id="2614577"/>
    <lineage>
        <taxon>Eukaryota</taxon>
        <taxon>Fungi</taxon>
        <taxon>Dikarya</taxon>
        <taxon>Ascomycota</taxon>
        <taxon>Pezizomycotina</taxon>
        <taxon>Sordariomycetes</taxon>
        <taxon>Hypocreomycetidae</taxon>
        <taxon>Hypocreales</taxon>
        <taxon>Bionectriaceae</taxon>
        <taxon>Emericellopsis</taxon>
    </lineage>
</organism>
<evidence type="ECO:0000256" key="2">
    <source>
        <dbReference type="ARBA" id="ARBA00004496"/>
    </source>
</evidence>
<dbReference type="InterPro" id="IPR038744">
    <property type="entry name" value="Hri1_N"/>
</dbReference>
<evidence type="ECO:0000256" key="5">
    <source>
        <dbReference type="ARBA" id="ARBA00022490"/>
    </source>
</evidence>
<keyword evidence="5" id="KW-0963">Cytoplasm</keyword>
<dbReference type="GO" id="GO:0005737">
    <property type="term" value="C:cytoplasm"/>
    <property type="evidence" value="ECO:0007669"/>
    <property type="project" value="UniProtKB-SubCell"/>
</dbReference>
<evidence type="ECO:0000313" key="8">
    <source>
        <dbReference type="Proteomes" id="UP000887229"/>
    </source>
</evidence>
<dbReference type="AlphaFoldDB" id="A0A9P7ZS07"/>
<comment type="similarity">
    <text evidence="3">Belongs to the HRI1 family.</text>
</comment>
<dbReference type="Gene3D" id="2.40.128.310">
    <property type="entry name" value="Protein HRI1, C-terminal domain"/>
    <property type="match status" value="1"/>
</dbReference>
<evidence type="ECO:0000256" key="3">
    <source>
        <dbReference type="ARBA" id="ARBA00005229"/>
    </source>
</evidence>
<gene>
    <name evidence="7" type="ORF">F5Z01DRAFT_648679</name>
</gene>
<evidence type="ECO:0000256" key="4">
    <source>
        <dbReference type="ARBA" id="ARBA00017063"/>
    </source>
</evidence>